<protein>
    <submittedName>
        <fullName evidence="3">Creatinase/Prolidase N-terminal domain-containing protein</fullName>
    </submittedName>
</protein>
<sequence>MRQRIQQVKAAMAAHGIHTLLTFDPKNVNYLTGFHTTARPIWQIGRTACLLSAGGTWRLFLPAPWDREYAPPPGCETVSYTGGDEELARALCGHLPTDSRKRTAADLDAVPAPLYRALNRCGWGDQLTDARLLLARCRMIKSPAEIRLLEQAVGLIDLGLKTAGQAVAEGAAEQEVQARIDAAMALAGSQGCGFTTKVISGPNGSYPHHVAGPRKITARSAVIVDLSASVSGYESDSARTFLLPPGGGGGEEGGGEIRAAYGGRREMNGEARTAYAGRQEVNGGAWAAYAGRQEINGGAWAAYAGHQEINGGARAAYAGRQEINGEARAAYAGRQEINGGARAVYAGRQEINGEARAAYHELLEMHHGITELLLSAGKRMKPGTPIRELHDFLRAELTRLNPAAVQAGTIGHGVGLRAHEYPDLTGDCPELLAENMVLAVEPALYVPGRYGIRIENMFHIGPEGATTMNRYPLNRYDREGDDDGNL</sequence>
<dbReference type="InterPro" id="IPR050659">
    <property type="entry name" value="Peptidase_M24B"/>
</dbReference>
<accession>A0A1I0DF27</accession>
<dbReference type="InterPro" id="IPR029149">
    <property type="entry name" value="Creatin/AminoP/Spt16_N"/>
</dbReference>
<dbReference type="InterPro" id="IPR036005">
    <property type="entry name" value="Creatinase/aminopeptidase-like"/>
</dbReference>
<evidence type="ECO:0000259" key="2">
    <source>
        <dbReference type="Pfam" id="PF01321"/>
    </source>
</evidence>
<dbReference type="STRING" id="460384.SAMN05216313_104143"/>
<dbReference type="InterPro" id="IPR000587">
    <property type="entry name" value="Creatinase_N"/>
</dbReference>
<keyword evidence="4" id="KW-1185">Reference proteome</keyword>
<dbReference type="SUPFAM" id="SSF55920">
    <property type="entry name" value="Creatinase/aminopeptidase"/>
    <property type="match status" value="1"/>
</dbReference>
<dbReference type="Pfam" id="PF00557">
    <property type="entry name" value="Peptidase_M24"/>
    <property type="match status" value="2"/>
</dbReference>
<dbReference type="Gene3D" id="3.40.350.10">
    <property type="entry name" value="Creatinase/prolidase N-terminal domain"/>
    <property type="match status" value="1"/>
</dbReference>
<evidence type="ECO:0000259" key="1">
    <source>
        <dbReference type="Pfam" id="PF00557"/>
    </source>
</evidence>
<dbReference type="SUPFAM" id="SSF53092">
    <property type="entry name" value="Creatinase/prolidase N-terminal domain"/>
    <property type="match status" value="1"/>
</dbReference>
<evidence type="ECO:0000313" key="3">
    <source>
        <dbReference type="EMBL" id="SET30644.1"/>
    </source>
</evidence>
<gene>
    <name evidence="3" type="ORF">SAMN05216313_104143</name>
</gene>
<dbReference type="PANTHER" id="PTHR46112:SF2">
    <property type="entry name" value="XAA-PRO AMINOPEPTIDASE P-RELATED"/>
    <property type="match status" value="1"/>
</dbReference>
<dbReference type="EMBL" id="FOIM01000004">
    <property type="protein sequence ID" value="SET30644.1"/>
    <property type="molecule type" value="Genomic_DNA"/>
</dbReference>
<feature type="domain" description="Peptidase M24" evidence="1">
    <location>
        <begin position="354"/>
        <end position="460"/>
    </location>
</feature>
<dbReference type="RefSeq" id="WP_092361391.1">
    <property type="nucleotide sequence ID" value="NZ_FOIM01000004.1"/>
</dbReference>
<organism evidence="3 4">
    <name type="scientific">Enterocloster lavalensis</name>
    <dbReference type="NCBI Taxonomy" id="460384"/>
    <lineage>
        <taxon>Bacteria</taxon>
        <taxon>Bacillati</taxon>
        <taxon>Bacillota</taxon>
        <taxon>Clostridia</taxon>
        <taxon>Lachnospirales</taxon>
        <taxon>Lachnospiraceae</taxon>
        <taxon>Enterocloster</taxon>
    </lineage>
</organism>
<name>A0A1I0DF27_9FIRM</name>
<feature type="domain" description="Peptidase M24" evidence="1">
    <location>
        <begin position="148"/>
        <end position="243"/>
    </location>
</feature>
<dbReference type="Gene3D" id="3.90.230.10">
    <property type="entry name" value="Creatinase/methionine aminopeptidase superfamily"/>
    <property type="match status" value="2"/>
</dbReference>
<reference evidence="4" key="1">
    <citation type="submission" date="2016-10" db="EMBL/GenBank/DDBJ databases">
        <authorList>
            <person name="Varghese N."/>
            <person name="Submissions S."/>
        </authorList>
    </citation>
    <scope>NUCLEOTIDE SEQUENCE [LARGE SCALE GENOMIC DNA]</scope>
    <source>
        <strain evidence="4">NLAE-zl-G277</strain>
    </source>
</reference>
<dbReference type="Pfam" id="PF01321">
    <property type="entry name" value="Creatinase_N"/>
    <property type="match status" value="1"/>
</dbReference>
<dbReference type="AlphaFoldDB" id="A0A1I0DF27"/>
<evidence type="ECO:0000313" key="4">
    <source>
        <dbReference type="Proteomes" id="UP000198508"/>
    </source>
</evidence>
<dbReference type="PANTHER" id="PTHR46112">
    <property type="entry name" value="AMINOPEPTIDASE"/>
    <property type="match status" value="1"/>
</dbReference>
<feature type="domain" description="Creatinase N-terminal" evidence="2">
    <location>
        <begin position="4"/>
        <end position="140"/>
    </location>
</feature>
<dbReference type="InterPro" id="IPR000994">
    <property type="entry name" value="Pept_M24"/>
</dbReference>
<proteinExistence type="predicted"/>
<dbReference type="Proteomes" id="UP000198508">
    <property type="component" value="Unassembled WGS sequence"/>
</dbReference>